<accession>A0A9D4FB91</accession>
<reference evidence="1" key="2">
    <citation type="submission" date="2020-11" db="EMBL/GenBank/DDBJ databases">
        <authorList>
            <person name="McCartney M.A."/>
            <person name="Auch B."/>
            <person name="Kono T."/>
            <person name="Mallez S."/>
            <person name="Becker A."/>
            <person name="Gohl D.M."/>
            <person name="Silverstein K.A.T."/>
            <person name="Koren S."/>
            <person name="Bechman K.B."/>
            <person name="Herman A."/>
            <person name="Abrahante J.E."/>
            <person name="Garbe J."/>
        </authorList>
    </citation>
    <scope>NUCLEOTIDE SEQUENCE</scope>
    <source>
        <strain evidence="1">Duluth1</strain>
        <tissue evidence="1">Whole animal</tissue>
    </source>
</reference>
<proteinExistence type="predicted"/>
<evidence type="ECO:0000313" key="1">
    <source>
        <dbReference type="EMBL" id="KAH3794263.1"/>
    </source>
</evidence>
<name>A0A9D4FB91_DREPO</name>
<sequence>MSLDQQHCTPFVESSDTIAWLRLLRRLGSDGQQHGVFEPDVLDSEVVPEPFVAQVSDCHLLSLGPDCQVPRWRCSSTFL</sequence>
<comment type="caution">
    <text evidence="1">The sequence shown here is derived from an EMBL/GenBank/DDBJ whole genome shotgun (WGS) entry which is preliminary data.</text>
</comment>
<dbReference type="Proteomes" id="UP000828390">
    <property type="component" value="Unassembled WGS sequence"/>
</dbReference>
<evidence type="ECO:0000313" key="2">
    <source>
        <dbReference type="Proteomes" id="UP000828390"/>
    </source>
</evidence>
<dbReference type="AlphaFoldDB" id="A0A9D4FB91"/>
<gene>
    <name evidence="1" type="ORF">DPMN_147794</name>
</gene>
<dbReference type="EMBL" id="JAIWYP010000007">
    <property type="protein sequence ID" value="KAH3794263.1"/>
    <property type="molecule type" value="Genomic_DNA"/>
</dbReference>
<protein>
    <submittedName>
        <fullName evidence="1">Uncharacterized protein</fullName>
    </submittedName>
</protein>
<keyword evidence="2" id="KW-1185">Reference proteome</keyword>
<reference evidence="1" key="1">
    <citation type="journal article" date="2019" name="bioRxiv">
        <title>The Genome of the Zebra Mussel, Dreissena polymorpha: A Resource for Invasive Species Research.</title>
        <authorList>
            <person name="McCartney M.A."/>
            <person name="Auch B."/>
            <person name="Kono T."/>
            <person name="Mallez S."/>
            <person name="Zhang Y."/>
            <person name="Obille A."/>
            <person name="Becker A."/>
            <person name="Abrahante J.E."/>
            <person name="Garbe J."/>
            <person name="Badalamenti J.P."/>
            <person name="Herman A."/>
            <person name="Mangelson H."/>
            <person name="Liachko I."/>
            <person name="Sullivan S."/>
            <person name="Sone E.D."/>
            <person name="Koren S."/>
            <person name="Silverstein K.A.T."/>
            <person name="Beckman K.B."/>
            <person name="Gohl D.M."/>
        </authorList>
    </citation>
    <scope>NUCLEOTIDE SEQUENCE</scope>
    <source>
        <strain evidence="1">Duluth1</strain>
        <tissue evidence="1">Whole animal</tissue>
    </source>
</reference>
<organism evidence="1 2">
    <name type="scientific">Dreissena polymorpha</name>
    <name type="common">Zebra mussel</name>
    <name type="synonym">Mytilus polymorpha</name>
    <dbReference type="NCBI Taxonomy" id="45954"/>
    <lineage>
        <taxon>Eukaryota</taxon>
        <taxon>Metazoa</taxon>
        <taxon>Spiralia</taxon>
        <taxon>Lophotrochozoa</taxon>
        <taxon>Mollusca</taxon>
        <taxon>Bivalvia</taxon>
        <taxon>Autobranchia</taxon>
        <taxon>Heteroconchia</taxon>
        <taxon>Euheterodonta</taxon>
        <taxon>Imparidentia</taxon>
        <taxon>Neoheterodontei</taxon>
        <taxon>Myida</taxon>
        <taxon>Dreissenoidea</taxon>
        <taxon>Dreissenidae</taxon>
        <taxon>Dreissena</taxon>
    </lineage>
</organism>